<name>A0A8J7WS91_9ACTN</name>
<feature type="domain" description="Phospholipid/glycerol acyltransferase" evidence="4">
    <location>
        <begin position="58"/>
        <end position="168"/>
    </location>
</feature>
<dbReference type="PANTHER" id="PTHR10434">
    <property type="entry name" value="1-ACYL-SN-GLYCEROL-3-PHOSPHATE ACYLTRANSFERASE"/>
    <property type="match status" value="1"/>
</dbReference>
<dbReference type="InterPro" id="IPR002123">
    <property type="entry name" value="Plipid/glycerol_acylTrfase"/>
</dbReference>
<accession>A0A8J7WS91</accession>
<evidence type="ECO:0000259" key="4">
    <source>
        <dbReference type="SMART" id="SM00563"/>
    </source>
</evidence>
<evidence type="ECO:0000256" key="1">
    <source>
        <dbReference type="ARBA" id="ARBA00022679"/>
    </source>
</evidence>
<reference evidence="5" key="1">
    <citation type="submission" date="2021-04" db="EMBL/GenBank/DDBJ databases">
        <title>Genome based classification of Actinospica acidithermotolerans sp. nov., an actinobacterium isolated from an Indonesian hot spring.</title>
        <authorList>
            <person name="Kusuma A.B."/>
            <person name="Putra K.E."/>
            <person name="Nafisah S."/>
            <person name="Loh J."/>
            <person name="Nouioui I."/>
            <person name="Goodfellow M."/>
        </authorList>
    </citation>
    <scope>NUCLEOTIDE SEQUENCE</scope>
    <source>
        <strain evidence="5">DSM 45618</strain>
    </source>
</reference>
<dbReference type="GO" id="GO:0005886">
    <property type="term" value="C:plasma membrane"/>
    <property type="evidence" value="ECO:0007669"/>
    <property type="project" value="TreeGrafter"/>
</dbReference>
<evidence type="ECO:0000313" key="5">
    <source>
        <dbReference type="EMBL" id="MBS2964680.1"/>
    </source>
</evidence>
<dbReference type="EMBL" id="JAGSXH010000057">
    <property type="protein sequence ID" value="MBS2964680.1"/>
    <property type="molecule type" value="Genomic_DNA"/>
</dbReference>
<keyword evidence="1" id="KW-0808">Transferase</keyword>
<dbReference type="SMART" id="SM00563">
    <property type="entry name" value="PlsC"/>
    <property type="match status" value="1"/>
</dbReference>
<dbReference type="GO" id="GO:0006654">
    <property type="term" value="P:phosphatidic acid biosynthetic process"/>
    <property type="evidence" value="ECO:0007669"/>
    <property type="project" value="TreeGrafter"/>
</dbReference>
<protein>
    <submittedName>
        <fullName evidence="5">1-acyl-sn-glycerol-3-phosphate acyltransferase</fullName>
    </submittedName>
</protein>
<sequence>MTATPNATPHATPNAPAAPRVPAPREAVRARRIGPFLLRPFWKITLHGAQHVPAAGPVILAGNHTGFLDGPLLVGLSPRPVHFMVKREMFRGALGRFLGWLGQISVDRHSADRAAIQAALGVLEQGGVLGVFPEGTRSAEDFATMHNGLAYFALRSGAPVVPVACLGSGTRGTTIGALPRLRTRLDVVYGPPIELGRGTGRKAVAAASEQLREALRAHIEQARRDTGRASTT</sequence>
<dbReference type="PANTHER" id="PTHR10434:SF11">
    <property type="entry name" value="1-ACYL-SN-GLYCEROL-3-PHOSPHATE ACYLTRANSFERASE"/>
    <property type="match status" value="1"/>
</dbReference>
<gene>
    <name evidence="5" type="ORF">KGA66_16605</name>
</gene>
<dbReference type="Proteomes" id="UP000677913">
    <property type="component" value="Unassembled WGS sequence"/>
</dbReference>
<dbReference type="RefSeq" id="WP_246507967.1">
    <property type="nucleotide sequence ID" value="NZ_JAGSXH010000057.1"/>
</dbReference>
<proteinExistence type="predicted"/>
<dbReference type="SUPFAM" id="SSF69593">
    <property type="entry name" value="Glycerol-3-phosphate (1)-acyltransferase"/>
    <property type="match status" value="1"/>
</dbReference>
<keyword evidence="2 5" id="KW-0012">Acyltransferase</keyword>
<evidence type="ECO:0000256" key="3">
    <source>
        <dbReference type="SAM" id="MobiDB-lite"/>
    </source>
</evidence>
<dbReference type="CDD" id="cd07989">
    <property type="entry name" value="LPLAT_AGPAT-like"/>
    <property type="match status" value="1"/>
</dbReference>
<keyword evidence="6" id="KW-1185">Reference proteome</keyword>
<evidence type="ECO:0000256" key="2">
    <source>
        <dbReference type="ARBA" id="ARBA00023315"/>
    </source>
</evidence>
<dbReference type="GO" id="GO:0003841">
    <property type="term" value="F:1-acylglycerol-3-phosphate O-acyltransferase activity"/>
    <property type="evidence" value="ECO:0007669"/>
    <property type="project" value="TreeGrafter"/>
</dbReference>
<feature type="compositionally biased region" description="Low complexity" evidence="3">
    <location>
        <begin position="1"/>
        <end position="20"/>
    </location>
</feature>
<feature type="region of interest" description="Disordered" evidence="3">
    <location>
        <begin position="1"/>
        <end position="25"/>
    </location>
</feature>
<evidence type="ECO:0000313" key="6">
    <source>
        <dbReference type="Proteomes" id="UP000677913"/>
    </source>
</evidence>
<dbReference type="Pfam" id="PF01553">
    <property type="entry name" value="Acyltransferase"/>
    <property type="match status" value="1"/>
</dbReference>
<organism evidence="5 6">
    <name type="scientific">Actinocrinis puniceicyclus</name>
    <dbReference type="NCBI Taxonomy" id="977794"/>
    <lineage>
        <taxon>Bacteria</taxon>
        <taxon>Bacillati</taxon>
        <taxon>Actinomycetota</taxon>
        <taxon>Actinomycetes</taxon>
        <taxon>Catenulisporales</taxon>
        <taxon>Actinospicaceae</taxon>
        <taxon>Actinocrinis</taxon>
    </lineage>
</organism>
<comment type="caution">
    <text evidence="5">The sequence shown here is derived from an EMBL/GenBank/DDBJ whole genome shotgun (WGS) entry which is preliminary data.</text>
</comment>
<dbReference type="AlphaFoldDB" id="A0A8J7WS91"/>